<protein>
    <submittedName>
        <fullName evidence="11">Disease resistance protein RPM1-like</fullName>
    </submittedName>
    <submittedName>
        <fullName evidence="11">Inactive disease susceptibility protein LOV1</fullName>
    </submittedName>
</protein>
<keyword evidence="6" id="KW-0067">ATP-binding</keyword>
<dbReference type="InterPro" id="IPR058922">
    <property type="entry name" value="WHD_DRP"/>
</dbReference>
<dbReference type="SUPFAM" id="SSF52540">
    <property type="entry name" value="P-loop containing nucleoside triphosphate hydrolases"/>
    <property type="match status" value="1"/>
</dbReference>
<dbReference type="InterPro" id="IPR044974">
    <property type="entry name" value="Disease_R_plants"/>
</dbReference>
<evidence type="ECO:0000313" key="11">
    <source>
        <dbReference type="RefSeq" id="XP_016437974.1"/>
    </source>
</evidence>
<keyword evidence="10" id="KW-1185">Reference proteome</keyword>
<evidence type="ECO:0000256" key="5">
    <source>
        <dbReference type="ARBA" id="ARBA00022821"/>
    </source>
</evidence>
<dbReference type="InterPro" id="IPR002182">
    <property type="entry name" value="NB-ARC"/>
</dbReference>
<dbReference type="AlphaFoldDB" id="A0A1S3XDQ9"/>
<dbReference type="RefSeq" id="XP_016437974.1">
    <property type="nucleotide sequence ID" value="XM_016582488.1"/>
</dbReference>
<evidence type="ECO:0000259" key="8">
    <source>
        <dbReference type="Pfam" id="PF23559"/>
    </source>
</evidence>
<evidence type="ECO:0000259" key="9">
    <source>
        <dbReference type="Pfam" id="PF23598"/>
    </source>
</evidence>
<evidence type="ECO:0000313" key="10">
    <source>
        <dbReference type="Proteomes" id="UP000790787"/>
    </source>
</evidence>
<evidence type="ECO:0000256" key="2">
    <source>
        <dbReference type="ARBA" id="ARBA00022614"/>
    </source>
</evidence>
<dbReference type="InterPro" id="IPR032675">
    <property type="entry name" value="LRR_dom_sf"/>
</dbReference>
<evidence type="ECO:0000256" key="1">
    <source>
        <dbReference type="ARBA" id="ARBA00008894"/>
    </source>
</evidence>
<dbReference type="Pfam" id="PF23559">
    <property type="entry name" value="WHD_DRP"/>
    <property type="match status" value="1"/>
</dbReference>
<feature type="domain" description="Disease resistance protein winged helix" evidence="8">
    <location>
        <begin position="509"/>
        <end position="579"/>
    </location>
</feature>
<feature type="domain" description="NB-ARC" evidence="7">
    <location>
        <begin position="270"/>
        <end position="402"/>
    </location>
</feature>
<dbReference type="OrthoDB" id="5986190at2759"/>
<dbReference type="FunFam" id="1.10.10.10:FF:000322">
    <property type="entry name" value="Probable disease resistance protein At1g63360"/>
    <property type="match status" value="1"/>
</dbReference>
<dbReference type="InterPro" id="IPR036388">
    <property type="entry name" value="WH-like_DNA-bd_sf"/>
</dbReference>
<evidence type="ECO:0000259" key="7">
    <source>
        <dbReference type="Pfam" id="PF00931"/>
    </source>
</evidence>
<dbReference type="InterPro" id="IPR055414">
    <property type="entry name" value="LRR_R13L4/SHOC2-like"/>
</dbReference>
<dbReference type="Pfam" id="PF00931">
    <property type="entry name" value="NB-ARC"/>
    <property type="match status" value="1"/>
</dbReference>
<keyword evidence="3" id="KW-0677">Repeat</keyword>
<dbReference type="GO" id="GO:0006952">
    <property type="term" value="P:defense response"/>
    <property type="evidence" value="ECO:0007669"/>
    <property type="project" value="UniProtKB-KW"/>
</dbReference>
<proteinExistence type="inferred from homology"/>
<dbReference type="PANTHER" id="PTHR23155:SF1205">
    <property type="entry name" value="DISEASE RESISTANCE PROTEIN RPM1"/>
    <property type="match status" value="1"/>
</dbReference>
<dbReference type="GeneID" id="107763973"/>
<keyword evidence="5" id="KW-0611">Plant defense</keyword>
<dbReference type="InterPro" id="IPR042197">
    <property type="entry name" value="Apaf_helical"/>
</dbReference>
<dbReference type="Gene3D" id="3.40.50.300">
    <property type="entry name" value="P-loop containing nucleotide triphosphate hydrolases"/>
    <property type="match status" value="1"/>
</dbReference>
<dbReference type="STRING" id="4097.A0A1S3XDQ9"/>
<name>A0A1S3XDQ9_TOBAC</name>
<dbReference type="SUPFAM" id="SSF52058">
    <property type="entry name" value="L domain-like"/>
    <property type="match status" value="1"/>
</dbReference>
<dbReference type="KEGG" id="nta:107763973"/>
<dbReference type="OMA" id="PCHFEIS"/>
<evidence type="ECO:0000256" key="3">
    <source>
        <dbReference type="ARBA" id="ARBA00022737"/>
    </source>
</evidence>
<reference evidence="10" key="1">
    <citation type="journal article" date="2014" name="Nat. Commun.">
        <title>The tobacco genome sequence and its comparison with those of tomato and potato.</title>
        <authorList>
            <person name="Sierro N."/>
            <person name="Battey J.N."/>
            <person name="Ouadi S."/>
            <person name="Bakaher N."/>
            <person name="Bovet L."/>
            <person name="Willig A."/>
            <person name="Goepfert S."/>
            <person name="Peitsch M.C."/>
            <person name="Ivanov N.V."/>
        </authorList>
    </citation>
    <scope>NUCLEOTIDE SEQUENCE [LARGE SCALE GENOMIC DNA]</scope>
</reference>
<comment type="similarity">
    <text evidence="1">Belongs to the disease resistance NB-LRR family.</text>
</comment>
<dbReference type="Pfam" id="PF23598">
    <property type="entry name" value="LRR_14"/>
    <property type="match status" value="1"/>
</dbReference>
<dbReference type="PaxDb" id="4097-A0A1S3XDQ9"/>
<organism evidence="10 11">
    <name type="scientific">Nicotiana tabacum</name>
    <name type="common">Common tobacco</name>
    <dbReference type="NCBI Taxonomy" id="4097"/>
    <lineage>
        <taxon>Eukaryota</taxon>
        <taxon>Viridiplantae</taxon>
        <taxon>Streptophyta</taxon>
        <taxon>Embryophyta</taxon>
        <taxon>Tracheophyta</taxon>
        <taxon>Spermatophyta</taxon>
        <taxon>Magnoliopsida</taxon>
        <taxon>eudicotyledons</taxon>
        <taxon>Gunneridae</taxon>
        <taxon>Pentapetalae</taxon>
        <taxon>asterids</taxon>
        <taxon>lamiids</taxon>
        <taxon>Solanales</taxon>
        <taxon>Solanaceae</taxon>
        <taxon>Nicotianoideae</taxon>
        <taxon>Nicotianeae</taxon>
        <taxon>Nicotiana</taxon>
    </lineage>
</organism>
<gene>
    <name evidence="11" type="primary">LOC107763973</name>
</gene>
<dbReference type="GO" id="GO:0051707">
    <property type="term" value="P:response to other organism"/>
    <property type="evidence" value="ECO:0007669"/>
    <property type="project" value="UniProtKB-ARBA"/>
</dbReference>
<dbReference type="Gene3D" id="3.80.10.10">
    <property type="entry name" value="Ribonuclease Inhibitor"/>
    <property type="match status" value="1"/>
</dbReference>
<dbReference type="PANTHER" id="PTHR23155">
    <property type="entry name" value="DISEASE RESISTANCE PROTEIN RP"/>
    <property type="match status" value="1"/>
</dbReference>
<sequence>MAALVGNLLRRLEEFPMHKVDPRIAAELQNIEKAFSILLSHVQDAEWELLNHLIMDLRYAEGNLLYGEWALPYADGTLLYADREDLQDAEWDLHEKKWRTSNARFDISKLQNSIMMHTWPRQVAAWAADVEEIVISYDFHLLNFNTGTLFSKFVYSCPFMSDSNNVVSKIRNYLSIHSWSIRTSRMIQVFCPIDQSSAEDCVLLLGKVSEVLASPDMAEMLQQLKRTISPQHQTVDNFLSNHDSRTKQIRRNLESEDLIGRAEEVKLVEGLLLAKAEEGPDIITISGEAGIGKTTVAEAVYEQVHKHFDCHAWVFVSRNDSTRRVMQNILKGVLKSISVMAPKNIDTLEKESMKKLMNIWLIGKKFLLILDDVPSWEIVQEVKDAIPRGSETTKILVTSRVEKYNFPLKNQCKLDPIYSSDLLHKHAGSSERGKEFLSTVESVDKNIVRLCRGLPLAIVTVGRMLSTKHAAEDWIKVHQMFLQGANFMSLCYADLSPELQSCFLYAASFPCHFEISCKKLKRLWIAEGFVHQDNNRTLEESAQLQLEELIHRNMIQGVKRNIDGKVKTCQILQRIREFALRRSEEDHFSVVLKNLKSTLLEKYHRAFYYDASYNGTSTSKFSRKNFSRLYSFLALEENPHQPLNLNDFKLLSVLELQGFCHELLPDAVGDLALLRYLGLRGSKIKKLPVSLKKLSRLQTLDTRDTFISDLPSDLEGLGMMRHLLLEGSFTDKVVNLRDGIIEAFKDLQTVAGLKMTEAIAKGLIHLRGIRKLSVGAVQGSHLVPLLEAIKKMEFLRSFTMKSSFDQDQSYALPLIPLYNLERLCIGGPMRNNFLDWFGKLYNLKSLYLWNSKLTKDPLWGLQNLPNIILLSLCNSYDGEDIVFGDSGFPKLKKLSILHCRNLRNWKKIPYGAMTKLETLNLGYCPRLVSLPEGLEKLTSLCSLQISNMSAQFMKDANELRSISNFSISIQGIKNSS</sequence>
<evidence type="ECO:0000256" key="6">
    <source>
        <dbReference type="ARBA" id="ARBA00022840"/>
    </source>
</evidence>
<feature type="domain" description="Disease resistance R13L4/SHOC-2-like LRR" evidence="9">
    <location>
        <begin position="631"/>
        <end position="921"/>
    </location>
</feature>
<dbReference type="InterPro" id="IPR027417">
    <property type="entry name" value="P-loop_NTPase"/>
</dbReference>
<dbReference type="Gene3D" id="1.10.8.430">
    <property type="entry name" value="Helical domain of apoptotic protease-activating factors"/>
    <property type="match status" value="1"/>
</dbReference>
<dbReference type="GO" id="GO:0005524">
    <property type="term" value="F:ATP binding"/>
    <property type="evidence" value="ECO:0007669"/>
    <property type="project" value="UniProtKB-KW"/>
</dbReference>
<dbReference type="Proteomes" id="UP000790787">
    <property type="component" value="Chromosome 11"/>
</dbReference>
<keyword evidence="4" id="KW-0547">Nucleotide-binding</keyword>
<accession>A0A1S3XDQ9</accession>
<dbReference type="Gene3D" id="1.10.10.10">
    <property type="entry name" value="Winged helix-like DNA-binding domain superfamily/Winged helix DNA-binding domain"/>
    <property type="match status" value="1"/>
</dbReference>
<keyword evidence="2" id="KW-0433">Leucine-rich repeat</keyword>
<reference evidence="11" key="2">
    <citation type="submission" date="2025-08" db="UniProtKB">
        <authorList>
            <consortium name="RefSeq"/>
        </authorList>
    </citation>
    <scope>IDENTIFICATION</scope>
    <source>
        <tissue evidence="11">Leaf</tissue>
    </source>
</reference>
<dbReference type="PRINTS" id="PR00364">
    <property type="entry name" value="DISEASERSIST"/>
</dbReference>
<evidence type="ECO:0000256" key="4">
    <source>
        <dbReference type="ARBA" id="ARBA00022741"/>
    </source>
</evidence>
<dbReference type="GO" id="GO:0043531">
    <property type="term" value="F:ADP binding"/>
    <property type="evidence" value="ECO:0007669"/>
    <property type="project" value="InterPro"/>
</dbReference>